<dbReference type="Proteomes" id="UP001519295">
    <property type="component" value="Unassembled WGS sequence"/>
</dbReference>
<evidence type="ECO:0008006" key="4">
    <source>
        <dbReference type="Google" id="ProtNLM"/>
    </source>
</evidence>
<accession>A0ABS4VP62</accession>
<organism evidence="2 3">
    <name type="scientific">Pseudonocardia parietis</name>
    <dbReference type="NCBI Taxonomy" id="570936"/>
    <lineage>
        <taxon>Bacteria</taxon>
        <taxon>Bacillati</taxon>
        <taxon>Actinomycetota</taxon>
        <taxon>Actinomycetes</taxon>
        <taxon>Pseudonocardiales</taxon>
        <taxon>Pseudonocardiaceae</taxon>
        <taxon>Pseudonocardia</taxon>
    </lineage>
</organism>
<dbReference type="EMBL" id="JAGINU010000001">
    <property type="protein sequence ID" value="MBP2365716.1"/>
    <property type="molecule type" value="Genomic_DNA"/>
</dbReference>
<feature type="compositionally biased region" description="Polar residues" evidence="1">
    <location>
        <begin position="67"/>
        <end position="76"/>
    </location>
</feature>
<reference evidence="2 3" key="1">
    <citation type="submission" date="2021-03" db="EMBL/GenBank/DDBJ databases">
        <title>Sequencing the genomes of 1000 actinobacteria strains.</title>
        <authorList>
            <person name="Klenk H.-P."/>
        </authorList>
    </citation>
    <scope>NUCLEOTIDE SEQUENCE [LARGE SCALE GENOMIC DNA]</scope>
    <source>
        <strain evidence="2 3">DSM 45256</strain>
    </source>
</reference>
<gene>
    <name evidence="2" type="ORF">JOF36_001412</name>
</gene>
<name>A0ABS4VP62_9PSEU</name>
<evidence type="ECO:0000313" key="2">
    <source>
        <dbReference type="EMBL" id="MBP2365716.1"/>
    </source>
</evidence>
<evidence type="ECO:0000313" key="3">
    <source>
        <dbReference type="Proteomes" id="UP001519295"/>
    </source>
</evidence>
<proteinExistence type="predicted"/>
<comment type="caution">
    <text evidence="2">The sequence shown here is derived from an EMBL/GenBank/DDBJ whole genome shotgun (WGS) entry which is preliminary data.</text>
</comment>
<dbReference type="RefSeq" id="WP_210025584.1">
    <property type="nucleotide sequence ID" value="NZ_JAGINU010000001.1"/>
</dbReference>
<protein>
    <recommendedName>
        <fullName evidence="4">Syndecan 1</fullName>
    </recommendedName>
</protein>
<sequence>MSENPGHKPRHALSETGPSVPAQSGPRDAAAGGDLSGEDLFRPGGAAEVTGWLSVPEQAAAPEETGSARSTVIPQPSSAGDDLSGDNLSGDDLSGGDLFGDAPTQALSAIPRPREDGSARGYPSVAVLARLPEPFRPAPVQGAAAPSSGSAGFRLPELPPTVRPVLPAVLGAATALILALGVVAGVNGAPDPAAAPVPPAPVSNP</sequence>
<keyword evidence="3" id="KW-1185">Reference proteome</keyword>
<evidence type="ECO:0000256" key="1">
    <source>
        <dbReference type="SAM" id="MobiDB-lite"/>
    </source>
</evidence>
<feature type="compositionally biased region" description="Low complexity" evidence="1">
    <location>
        <begin position="77"/>
        <end position="101"/>
    </location>
</feature>
<feature type="region of interest" description="Disordered" evidence="1">
    <location>
        <begin position="1"/>
        <end position="121"/>
    </location>
</feature>